<name>A0ABD2Q5F5_9PLAT</name>
<feature type="binding site" evidence="2">
    <location>
        <position position="70"/>
    </location>
    <ligand>
        <name>Mg(2+)</name>
        <dbReference type="ChEBI" id="CHEBI:18420"/>
        <label>1</label>
        <note>catalytic</note>
    </ligand>
</feature>
<dbReference type="PRINTS" id="PR00377">
    <property type="entry name" value="IMPHPHTASES"/>
</dbReference>
<dbReference type="PANTHER" id="PTHR20854">
    <property type="entry name" value="INOSITOL MONOPHOSPHATASE"/>
    <property type="match status" value="1"/>
</dbReference>
<organism evidence="3 4">
    <name type="scientific">Cichlidogyrus casuarinus</name>
    <dbReference type="NCBI Taxonomy" id="1844966"/>
    <lineage>
        <taxon>Eukaryota</taxon>
        <taxon>Metazoa</taxon>
        <taxon>Spiralia</taxon>
        <taxon>Lophotrochozoa</taxon>
        <taxon>Platyhelminthes</taxon>
        <taxon>Monogenea</taxon>
        <taxon>Monopisthocotylea</taxon>
        <taxon>Dactylogyridea</taxon>
        <taxon>Ancyrocephalidae</taxon>
        <taxon>Cichlidogyrus</taxon>
    </lineage>
</organism>
<comment type="caution">
    <text evidence="3">The sequence shown here is derived from an EMBL/GenBank/DDBJ whole genome shotgun (WGS) entry which is preliminary data.</text>
</comment>
<accession>A0ABD2Q5F5</accession>
<protein>
    <submittedName>
        <fullName evidence="3">Inositol monophosphatase 2</fullName>
    </submittedName>
</protein>
<comment type="similarity">
    <text evidence="1">Belongs to the inositol monophosphatase superfamily.</text>
</comment>
<comment type="cofactor">
    <cofactor evidence="2">
        <name>Mg(2+)</name>
        <dbReference type="ChEBI" id="CHEBI:18420"/>
    </cofactor>
</comment>
<evidence type="ECO:0000313" key="4">
    <source>
        <dbReference type="Proteomes" id="UP001626550"/>
    </source>
</evidence>
<dbReference type="PANTHER" id="PTHR20854:SF4">
    <property type="entry name" value="INOSITOL-1-MONOPHOSPHATASE-RELATED"/>
    <property type="match status" value="1"/>
</dbReference>
<keyword evidence="2" id="KW-0479">Metal-binding</keyword>
<dbReference type="Proteomes" id="UP001626550">
    <property type="component" value="Unassembled WGS sequence"/>
</dbReference>
<dbReference type="SUPFAM" id="SSF56655">
    <property type="entry name" value="Carbohydrate phosphatase"/>
    <property type="match status" value="1"/>
</dbReference>
<feature type="binding site" evidence="2">
    <location>
        <position position="50"/>
    </location>
    <ligand>
        <name>Mg(2+)</name>
        <dbReference type="ChEBI" id="CHEBI:18420"/>
        <label>1</label>
        <note>catalytic</note>
    </ligand>
</feature>
<feature type="binding site" evidence="2">
    <location>
        <position position="71"/>
    </location>
    <ligand>
        <name>Mg(2+)</name>
        <dbReference type="ChEBI" id="CHEBI:18420"/>
        <label>1</label>
        <note>catalytic</note>
    </ligand>
</feature>
<dbReference type="Gene3D" id="3.30.540.10">
    <property type="entry name" value="Fructose-1,6-Bisphosphatase, subunit A, domain 1"/>
    <property type="match status" value="1"/>
</dbReference>
<evidence type="ECO:0000256" key="2">
    <source>
        <dbReference type="PIRSR" id="PIRSR600760-2"/>
    </source>
</evidence>
<dbReference type="Pfam" id="PF00459">
    <property type="entry name" value="Inositol_P"/>
    <property type="match status" value="1"/>
</dbReference>
<dbReference type="InterPro" id="IPR000760">
    <property type="entry name" value="Inositol_monophosphatase-like"/>
</dbReference>
<gene>
    <name evidence="3" type="primary">IMPA2_2</name>
    <name evidence="3" type="ORF">Ciccas_006721</name>
</gene>
<keyword evidence="4" id="KW-1185">Reference proteome</keyword>
<dbReference type="EMBL" id="JBJKFK010000938">
    <property type="protein sequence ID" value="KAL3314658.1"/>
    <property type="molecule type" value="Genomic_DNA"/>
</dbReference>
<sequence length="79" mass="8967">MLINFYNNSEKTIETKETFADIVTESDKAIENFIIKKITSKFPDHIIFAEESNKGSSTFTDHPTWFIDPIDGTSNFASS</sequence>
<keyword evidence="2" id="KW-0460">Magnesium</keyword>
<evidence type="ECO:0000313" key="3">
    <source>
        <dbReference type="EMBL" id="KAL3314658.1"/>
    </source>
</evidence>
<reference evidence="3 4" key="1">
    <citation type="submission" date="2024-11" db="EMBL/GenBank/DDBJ databases">
        <title>Adaptive evolution of stress response genes in parasites aligns with host niche diversity.</title>
        <authorList>
            <person name="Hahn C."/>
            <person name="Resl P."/>
        </authorList>
    </citation>
    <scope>NUCLEOTIDE SEQUENCE [LARGE SCALE GENOMIC DNA]</scope>
    <source>
        <strain evidence="3">EGGRZ-B1_66</strain>
        <tissue evidence="3">Body</tissue>
    </source>
</reference>
<feature type="binding site" evidence="2">
    <location>
        <position position="68"/>
    </location>
    <ligand>
        <name>Mg(2+)</name>
        <dbReference type="ChEBI" id="CHEBI:18420"/>
        <label>1</label>
        <note>catalytic</note>
    </ligand>
</feature>
<proteinExistence type="inferred from homology"/>
<dbReference type="AlphaFoldDB" id="A0ABD2Q5F5"/>
<evidence type="ECO:0000256" key="1">
    <source>
        <dbReference type="ARBA" id="ARBA00009759"/>
    </source>
</evidence>